<name>A0A8K0FWF3_IGNLU</name>
<sequence>MGDLSAKVGRKEEHLFITGGRSLHSESNKNGKKFDYVLAKDKHCASIRDTGSYREADANSDHVLVVVKVKTKVANKKKNKKKTTIQSRPASKRRCCTWSEHRTKQKIGNGDQ</sequence>
<organism evidence="2 3">
    <name type="scientific">Ignelater luminosus</name>
    <name type="common">Cucubano</name>
    <name type="synonym">Pyrophorus luminosus</name>
    <dbReference type="NCBI Taxonomy" id="2038154"/>
    <lineage>
        <taxon>Eukaryota</taxon>
        <taxon>Metazoa</taxon>
        <taxon>Ecdysozoa</taxon>
        <taxon>Arthropoda</taxon>
        <taxon>Hexapoda</taxon>
        <taxon>Insecta</taxon>
        <taxon>Pterygota</taxon>
        <taxon>Neoptera</taxon>
        <taxon>Endopterygota</taxon>
        <taxon>Coleoptera</taxon>
        <taxon>Polyphaga</taxon>
        <taxon>Elateriformia</taxon>
        <taxon>Elateroidea</taxon>
        <taxon>Elateridae</taxon>
        <taxon>Agrypninae</taxon>
        <taxon>Pyrophorini</taxon>
        <taxon>Ignelater</taxon>
    </lineage>
</organism>
<feature type="region of interest" description="Disordered" evidence="1">
    <location>
        <begin position="75"/>
        <end position="112"/>
    </location>
</feature>
<keyword evidence="3" id="KW-1185">Reference proteome</keyword>
<dbReference type="EMBL" id="VTPC01090811">
    <property type="protein sequence ID" value="KAF2881295.1"/>
    <property type="molecule type" value="Genomic_DNA"/>
</dbReference>
<dbReference type="AlphaFoldDB" id="A0A8K0FWF3"/>
<proteinExistence type="predicted"/>
<evidence type="ECO:0000313" key="2">
    <source>
        <dbReference type="EMBL" id="KAF2881295.1"/>
    </source>
</evidence>
<dbReference type="Proteomes" id="UP000801492">
    <property type="component" value="Unassembled WGS sequence"/>
</dbReference>
<gene>
    <name evidence="2" type="ORF">ILUMI_24878</name>
</gene>
<protein>
    <submittedName>
        <fullName evidence="2">Uncharacterized protein</fullName>
    </submittedName>
</protein>
<evidence type="ECO:0000313" key="3">
    <source>
        <dbReference type="Proteomes" id="UP000801492"/>
    </source>
</evidence>
<reference evidence="2" key="1">
    <citation type="submission" date="2019-08" db="EMBL/GenBank/DDBJ databases">
        <title>The genome of the North American firefly Photinus pyralis.</title>
        <authorList>
            <consortium name="Photinus pyralis genome working group"/>
            <person name="Fallon T.R."/>
            <person name="Sander Lower S.E."/>
            <person name="Weng J.-K."/>
        </authorList>
    </citation>
    <scope>NUCLEOTIDE SEQUENCE</scope>
    <source>
        <strain evidence="2">TRF0915ILg1</strain>
        <tissue evidence="2">Whole body</tissue>
    </source>
</reference>
<accession>A0A8K0FWF3</accession>
<comment type="caution">
    <text evidence="2">The sequence shown here is derived from an EMBL/GenBank/DDBJ whole genome shotgun (WGS) entry which is preliminary data.</text>
</comment>
<evidence type="ECO:0000256" key="1">
    <source>
        <dbReference type="SAM" id="MobiDB-lite"/>
    </source>
</evidence>